<dbReference type="Pfam" id="PF01380">
    <property type="entry name" value="SIS"/>
    <property type="match status" value="1"/>
</dbReference>
<dbReference type="RefSeq" id="WP_377279068.1">
    <property type="nucleotide sequence ID" value="NZ_JBHSGL010000005.1"/>
</dbReference>
<evidence type="ECO:0000256" key="1">
    <source>
        <dbReference type="ARBA" id="ARBA00023015"/>
    </source>
</evidence>
<keyword evidence="1" id="KW-0805">Transcription regulation</keyword>
<dbReference type="InterPro" id="IPR001347">
    <property type="entry name" value="SIS_dom"/>
</dbReference>
<evidence type="ECO:0000259" key="4">
    <source>
        <dbReference type="PROSITE" id="PS51071"/>
    </source>
</evidence>
<dbReference type="PANTHER" id="PTHR30514:SF18">
    <property type="entry name" value="RPIR-FAMILY TRANSCRIPTIONAL REGULATOR"/>
    <property type="match status" value="1"/>
</dbReference>
<dbReference type="PANTHER" id="PTHR30514">
    <property type="entry name" value="GLUCOKINASE"/>
    <property type="match status" value="1"/>
</dbReference>
<dbReference type="PROSITE" id="PS51071">
    <property type="entry name" value="HTH_RPIR"/>
    <property type="match status" value="1"/>
</dbReference>
<dbReference type="InterPro" id="IPR000281">
    <property type="entry name" value="HTH_RpiR"/>
</dbReference>
<accession>A0ABV9MBY7</accession>
<dbReference type="Gene3D" id="1.10.10.10">
    <property type="entry name" value="Winged helix-like DNA-binding domain superfamily/Winged helix DNA-binding domain"/>
    <property type="match status" value="1"/>
</dbReference>
<dbReference type="CDD" id="cd05013">
    <property type="entry name" value="SIS_RpiR"/>
    <property type="match status" value="1"/>
</dbReference>
<protein>
    <submittedName>
        <fullName evidence="6">MurR/RpiR family transcriptional regulator</fullName>
    </submittedName>
</protein>
<organism evidence="6 7">
    <name type="scientific">Planococcus dechangensis</name>
    <dbReference type="NCBI Taxonomy" id="1176255"/>
    <lineage>
        <taxon>Bacteria</taxon>
        <taxon>Bacillati</taxon>
        <taxon>Bacillota</taxon>
        <taxon>Bacilli</taxon>
        <taxon>Bacillales</taxon>
        <taxon>Caryophanaceae</taxon>
        <taxon>Planococcus</taxon>
    </lineage>
</organism>
<dbReference type="InterPro" id="IPR046348">
    <property type="entry name" value="SIS_dom_sf"/>
</dbReference>
<name>A0ABV9MBY7_9BACL</name>
<sequence length="280" mass="31391">MQDLLRNVSASYENFSSGQKKIADLFVREPIFLAFSPALEVGKRVHVSESTVIRWTQKLGYRGYTEFQHMLQRKLAEERLEKAREEPLAIAADQSFLENLLDADISSILKLKQTINEDNLLQVVDRISSAETRYITGNFFDFGLAEWFAGWLNSALGDTAMMQPGTASYYRQLAVLGPGDTIVAFAFPRYTRTLIDTLEFAKGRGATVIVLTDREDSPAAQSADMVLAVSVNANLNIDSYTAVHALLTSVMRFLYVKEHAKVKEKLAQLEAAYSDQDIFI</sequence>
<proteinExistence type="predicted"/>
<dbReference type="InterPro" id="IPR047640">
    <property type="entry name" value="RpiR-like"/>
</dbReference>
<dbReference type="SUPFAM" id="SSF53697">
    <property type="entry name" value="SIS domain"/>
    <property type="match status" value="1"/>
</dbReference>
<comment type="caution">
    <text evidence="6">The sequence shown here is derived from an EMBL/GenBank/DDBJ whole genome shotgun (WGS) entry which is preliminary data.</text>
</comment>
<dbReference type="InterPro" id="IPR009057">
    <property type="entry name" value="Homeodomain-like_sf"/>
</dbReference>
<dbReference type="Proteomes" id="UP001595932">
    <property type="component" value="Unassembled WGS sequence"/>
</dbReference>
<feature type="domain" description="HTH rpiR-type" evidence="4">
    <location>
        <begin position="2"/>
        <end position="78"/>
    </location>
</feature>
<evidence type="ECO:0000313" key="7">
    <source>
        <dbReference type="Proteomes" id="UP001595932"/>
    </source>
</evidence>
<keyword evidence="2" id="KW-0238">DNA-binding</keyword>
<dbReference type="Gene3D" id="3.40.50.10490">
    <property type="entry name" value="Glucose-6-phosphate isomerase like protein, domain 1"/>
    <property type="match status" value="1"/>
</dbReference>
<reference evidence="7" key="1">
    <citation type="journal article" date="2019" name="Int. J. Syst. Evol. Microbiol.">
        <title>The Global Catalogue of Microorganisms (GCM) 10K type strain sequencing project: providing services to taxonomists for standard genome sequencing and annotation.</title>
        <authorList>
            <consortium name="The Broad Institute Genomics Platform"/>
            <consortium name="The Broad Institute Genome Sequencing Center for Infectious Disease"/>
            <person name="Wu L."/>
            <person name="Ma J."/>
        </authorList>
    </citation>
    <scope>NUCLEOTIDE SEQUENCE [LARGE SCALE GENOMIC DNA]</scope>
    <source>
        <strain evidence="7">CGMCC 1.12151</strain>
    </source>
</reference>
<keyword evidence="7" id="KW-1185">Reference proteome</keyword>
<evidence type="ECO:0000256" key="2">
    <source>
        <dbReference type="ARBA" id="ARBA00023125"/>
    </source>
</evidence>
<dbReference type="Pfam" id="PF01418">
    <property type="entry name" value="HTH_6"/>
    <property type="match status" value="1"/>
</dbReference>
<evidence type="ECO:0000256" key="3">
    <source>
        <dbReference type="ARBA" id="ARBA00023163"/>
    </source>
</evidence>
<gene>
    <name evidence="6" type="ORF">ACFO5U_10785</name>
</gene>
<dbReference type="PROSITE" id="PS51464">
    <property type="entry name" value="SIS"/>
    <property type="match status" value="1"/>
</dbReference>
<keyword evidence="3" id="KW-0804">Transcription</keyword>
<dbReference type="InterPro" id="IPR036388">
    <property type="entry name" value="WH-like_DNA-bd_sf"/>
</dbReference>
<evidence type="ECO:0000259" key="5">
    <source>
        <dbReference type="PROSITE" id="PS51464"/>
    </source>
</evidence>
<dbReference type="SUPFAM" id="SSF46689">
    <property type="entry name" value="Homeodomain-like"/>
    <property type="match status" value="1"/>
</dbReference>
<dbReference type="EMBL" id="JBHSGL010000005">
    <property type="protein sequence ID" value="MFC4713352.1"/>
    <property type="molecule type" value="Genomic_DNA"/>
</dbReference>
<feature type="domain" description="SIS" evidence="5">
    <location>
        <begin position="123"/>
        <end position="256"/>
    </location>
</feature>
<evidence type="ECO:0000313" key="6">
    <source>
        <dbReference type="EMBL" id="MFC4713352.1"/>
    </source>
</evidence>
<dbReference type="InterPro" id="IPR035472">
    <property type="entry name" value="RpiR-like_SIS"/>
</dbReference>